<gene>
    <name evidence="1" type="ORF">NCTC11075_05826</name>
</gene>
<evidence type="ECO:0000313" key="1">
    <source>
        <dbReference type="EMBL" id="VEB94892.1"/>
    </source>
</evidence>
<proteinExistence type="predicted"/>
<name>A0A447UW81_CITKO</name>
<accession>A0A447UW81</accession>
<evidence type="ECO:0000313" key="2">
    <source>
        <dbReference type="Proteomes" id="UP000270272"/>
    </source>
</evidence>
<dbReference type="AlphaFoldDB" id="A0A447UW81"/>
<dbReference type="EMBL" id="LR134204">
    <property type="protein sequence ID" value="VEB94892.1"/>
    <property type="molecule type" value="Genomic_DNA"/>
</dbReference>
<organism evidence="1 2">
    <name type="scientific">Citrobacter koseri</name>
    <name type="common">Citrobacter diversus</name>
    <dbReference type="NCBI Taxonomy" id="545"/>
    <lineage>
        <taxon>Bacteria</taxon>
        <taxon>Pseudomonadati</taxon>
        <taxon>Pseudomonadota</taxon>
        <taxon>Gammaproteobacteria</taxon>
        <taxon>Enterobacterales</taxon>
        <taxon>Enterobacteriaceae</taxon>
        <taxon>Citrobacter</taxon>
    </lineage>
</organism>
<dbReference type="InterPro" id="IPR056974">
    <property type="entry name" value="Tail_Gp41-like"/>
</dbReference>
<protein>
    <submittedName>
        <fullName evidence="1">Mu-like prophage FluMu protein gp41</fullName>
    </submittedName>
</protein>
<dbReference type="Proteomes" id="UP000270272">
    <property type="component" value="Chromosome"/>
</dbReference>
<dbReference type="Pfam" id="PF23746">
    <property type="entry name" value="Gp41_Mu"/>
    <property type="match status" value="1"/>
</dbReference>
<reference evidence="1 2" key="1">
    <citation type="submission" date="2018-12" db="EMBL/GenBank/DDBJ databases">
        <authorList>
            <consortium name="Pathogen Informatics"/>
        </authorList>
    </citation>
    <scope>NUCLEOTIDE SEQUENCE [LARGE SCALE GENOMIC DNA]</scope>
    <source>
        <strain evidence="1 2">NCTC11075</strain>
    </source>
</reference>
<sequence>MATIEFDLIHGLRTGAGTTDEAMHKTVRLRELTTDDIVDSQLAAERVVIGENGKAVAYCSEVLVGLEMLRRQIASIGFIPGPLDMKQLRRLHPDDLNLINEKAAALDDMLREVAERGRADAAGSGTDPSAD</sequence>